<dbReference type="GO" id="GO:0044458">
    <property type="term" value="P:motile cilium assembly"/>
    <property type="evidence" value="ECO:0007669"/>
    <property type="project" value="TreeGrafter"/>
</dbReference>
<dbReference type="NCBIfam" id="NF012200">
    <property type="entry name" value="choice_anch_D"/>
    <property type="match status" value="1"/>
</dbReference>
<dbReference type="PANTHER" id="PTHR46500">
    <property type="entry name" value="CILIA- AND FLAGELLA-ASSOCIATED PROTEIN 221"/>
    <property type="match status" value="1"/>
</dbReference>
<accession>A0A830HMJ1</accession>
<evidence type="ECO:0000256" key="2">
    <source>
        <dbReference type="ARBA" id="ARBA00022490"/>
    </source>
</evidence>
<dbReference type="OrthoDB" id="5538672at2759"/>
<evidence type="ECO:0000256" key="1">
    <source>
        <dbReference type="ARBA" id="ARBA00004496"/>
    </source>
</evidence>
<dbReference type="Pfam" id="PF15780">
    <property type="entry name" value="ASH"/>
    <property type="match status" value="1"/>
</dbReference>
<feature type="region of interest" description="Disordered" evidence="3">
    <location>
        <begin position="840"/>
        <end position="882"/>
    </location>
</feature>
<gene>
    <name evidence="5" type="ORF">PPROV_000551500</name>
</gene>
<feature type="domain" description="Abnormal spindle-like microcephaly-associated protein ASH" evidence="4">
    <location>
        <begin position="165"/>
        <end position="244"/>
    </location>
</feature>
<dbReference type="InterPro" id="IPR031549">
    <property type="entry name" value="ASH"/>
</dbReference>
<feature type="compositionally biased region" description="Polar residues" evidence="3">
    <location>
        <begin position="486"/>
        <end position="499"/>
    </location>
</feature>
<dbReference type="AlphaFoldDB" id="A0A830HMJ1"/>
<dbReference type="InterPro" id="IPR008962">
    <property type="entry name" value="PapD-like_sf"/>
</dbReference>
<keyword evidence="2" id="KW-0963">Cytoplasm</keyword>
<dbReference type="Proteomes" id="UP000660262">
    <property type="component" value="Unassembled WGS sequence"/>
</dbReference>
<dbReference type="PANTHER" id="PTHR46500:SF1">
    <property type="entry name" value="CILIA- AND FLAGELLA-ASSOCIATED PROTEIN 221"/>
    <property type="match status" value="1"/>
</dbReference>
<dbReference type="EMBL" id="BNJQ01000014">
    <property type="protein sequence ID" value="GHP06771.1"/>
    <property type="molecule type" value="Genomic_DNA"/>
</dbReference>
<dbReference type="GO" id="GO:0003341">
    <property type="term" value="P:cilium movement"/>
    <property type="evidence" value="ECO:0007669"/>
    <property type="project" value="InterPro"/>
</dbReference>
<protein>
    <submittedName>
        <fullName evidence="5">Primary ciliary dyskinesia protein</fullName>
    </submittedName>
</protein>
<organism evidence="5 6">
    <name type="scientific">Pycnococcus provasolii</name>
    <dbReference type="NCBI Taxonomy" id="41880"/>
    <lineage>
        <taxon>Eukaryota</taxon>
        <taxon>Viridiplantae</taxon>
        <taxon>Chlorophyta</taxon>
        <taxon>Pseudoscourfieldiophyceae</taxon>
        <taxon>Pseudoscourfieldiales</taxon>
        <taxon>Pycnococcaceae</taxon>
        <taxon>Pycnococcus</taxon>
    </lineage>
</organism>
<dbReference type="SUPFAM" id="SSF49354">
    <property type="entry name" value="PapD-like"/>
    <property type="match status" value="1"/>
</dbReference>
<evidence type="ECO:0000313" key="5">
    <source>
        <dbReference type="EMBL" id="GHP06771.1"/>
    </source>
</evidence>
<feature type="compositionally biased region" description="Basic and acidic residues" evidence="3">
    <location>
        <begin position="466"/>
        <end position="485"/>
    </location>
</feature>
<feature type="region of interest" description="Disordered" evidence="3">
    <location>
        <begin position="466"/>
        <end position="499"/>
    </location>
</feature>
<comment type="caution">
    <text evidence="5">The sequence shown here is derived from an EMBL/GenBank/DDBJ whole genome shotgun (WGS) entry which is preliminary data.</text>
</comment>
<dbReference type="Pfam" id="PF24771">
    <property type="entry name" value="Ig_CFAP74_1st"/>
    <property type="match status" value="1"/>
</dbReference>
<comment type="subcellular location">
    <subcellularLocation>
        <location evidence="1">Cytoplasm</location>
    </subcellularLocation>
</comment>
<evidence type="ECO:0000313" key="6">
    <source>
        <dbReference type="Proteomes" id="UP000660262"/>
    </source>
</evidence>
<feature type="compositionally biased region" description="Low complexity" evidence="3">
    <location>
        <begin position="842"/>
        <end position="858"/>
    </location>
</feature>
<evidence type="ECO:0000256" key="3">
    <source>
        <dbReference type="SAM" id="MobiDB-lite"/>
    </source>
</evidence>
<name>A0A830HMJ1_9CHLO</name>
<dbReference type="InterPro" id="IPR029676">
    <property type="entry name" value="CFAP221"/>
</dbReference>
<evidence type="ECO:0000259" key="4">
    <source>
        <dbReference type="Pfam" id="PF15780"/>
    </source>
</evidence>
<reference evidence="5" key="1">
    <citation type="submission" date="2020-10" db="EMBL/GenBank/DDBJ databases">
        <title>Unveiling of a novel bifunctional photoreceptor, Dualchrome1, isolated from a cosmopolitan green alga.</title>
        <authorList>
            <person name="Suzuki S."/>
            <person name="Kawachi M."/>
        </authorList>
    </citation>
    <scope>NUCLEOTIDE SEQUENCE</scope>
    <source>
        <strain evidence="5">NIES 2893</strain>
    </source>
</reference>
<sequence length="926" mass="101011">MAGSPSPEAQAPQPLQLSELLVDVVSEAVPLSLRNPLDDNVYTRLTRNAVFEARPDEVHFQGFQLNRTHTLKLRLVNVSDFTQRLHLLPPASAAFRVTFRGKLGQVAAGMSEEVTVEFHPTELRYYTDVIRVHTADKAGLVVPIHAYPGLSRAVGENSLLPTRHDFGAVPLGTTRRTVLRVHNPSSAAFQFAARIAENTDADEFDVSPSSGELPPNGSAELKVTFTPTHPATRHAKLRFDASDFASAAAPSICHLVGNGAFGKHYERAARDAEPIDGLEGLDPLDLRVLNGTAAIGTLKRLNRGGGAGRGDGATRRLHKMRVAALKETGEYGKLPTHVGPPEKSTTVFDDMPWRELTSTGAPHTFSGEYAREGLTHPLRHYVLSGNHGYVRKTLMYGVSHGKSMGSANETNAAAVAAARRAESEAAFLAEFDRIAKAEKVKEMRFCHAPGTPAMTEEEMAEVVARRQNRESARTSDERRLARERLTASTGASQGVVCTSSQEMRERALAEYTPRFDDNDKNDWTKRFMTVTRFIRAVHTVIYRLRAEKRLKFVRAMVANIGGKSKDKAAAFVAHEMLAAGRDKSAKSLEMPFRLEEISVVVHPPPQAPDVNFASYSGHEVAPWTPLSRHVPLDVEKQPKDLAERYVREPLAPMDDYLLPFLDTDVSLRTGAAEEESMIAGMSGAGLAVACKETATAAPSRVVETVPQGLLREAVEPLRHGHGAGAALSAAAACGVLGGCRPVNWGVDEGYRIVPKGFAFHDSVAYDTPSMGSFQAMRREPRLSSRWVERRDSWELSPFGPAPFMSGPDPADLYEVSDQERLKDKSFYDIKLVELKDSLGNVPDTSTSAAADGADAAPSDGKDAPEDGTVDEDATESRDPALLLPRMRHVRALESSKRAARDALDANRVALLRDMSAKLVDPRMRVI</sequence>
<dbReference type="GO" id="GO:0097729">
    <property type="term" value="C:9+2 motile cilium"/>
    <property type="evidence" value="ECO:0007669"/>
    <property type="project" value="TreeGrafter"/>
</dbReference>
<proteinExistence type="predicted"/>
<dbReference type="Gene3D" id="2.60.40.10">
    <property type="entry name" value="Immunoglobulins"/>
    <property type="match status" value="2"/>
</dbReference>
<keyword evidence="6" id="KW-1185">Reference proteome</keyword>
<dbReference type="InterPro" id="IPR013783">
    <property type="entry name" value="Ig-like_fold"/>
</dbReference>